<dbReference type="OrthoDB" id="142218at2"/>
<dbReference type="InterPro" id="IPR025736">
    <property type="entry name" value="PucR_C-HTH_dom"/>
</dbReference>
<feature type="domain" description="PucR C-terminal helix-turn-helix" evidence="2">
    <location>
        <begin position="455"/>
        <end position="509"/>
    </location>
</feature>
<dbReference type="InterPro" id="IPR012914">
    <property type="entry name" value="PucR_dom"/>
</dbReference>
<dbReference type="Proteomes" id="UP000310506">
    <property type="component" value="Unassembled WGS sequence"/>
</dbReference>
<evidence type="ECO:0000259" key="1">
    <source>
        <dbReference type="Pfam" id="PF07905"/>
    </source>
</evidence>
<comment type="caution">
    <text evidence="3">The sequence shown here is derived from an EMBL/GenBank/DDBJ whole genome shotgun (WGS) entry which is preliminary data.</text>
</comment>
<dbReference type="InterPro" id="IPR051448">
    <property type="entry name" value="CdaR-like_regulators"/>
</dbReference>
<evidence type="ECO:0000313" key="3">
    <source>
        <dbReference type="EMBL" id="THB61174.1"/>
    </source>
</evidence>
<dbReference type="EMBL" id="SDGV01000015">
    <property type="protein sequence ID" value="THB61174.1"/>
    <property type="molecule type" value="Genomic_DNA"/>
</dbReference>
<name>A0A4S3B225_9ENTE</name>
<accession>A0A4S3B225</accession>
<sequence length="523" mass="61773">MRLKELLEIEILKSCKILTEEIGLDNPVESVMVLEALDIENWSKRNQLILTSFYAFKKIDAAELRDFFKKMTQIGVSGLVVKMDRLITMIPTWMIELSFEYQVPLIKMQQDVSYEAIMLAVYEPIINQQSHLLRTYYDVRQRFMQVDRYSSTFDQIMTEFFELIGNPCTLQIPCLDVNLTFGESFENYVVCDKKPMKTIAFTKNDYDYLQLFSDKANHYTTAVQTNIPNPFDETCILTVYHKSAEIPEYKVMILENVIDAIYEQMQAEYLIKQDRFTKLNHLADAILQNTPSNLAELDKLLIEGKMADFPNYQCVAFSTEGLKDIYNKKLIIKKLRSLKQNYLYFEHHHYLVILYNFNHDQITKKKLLALFDEKHLEEQEAVLAISRVKTKEQLHDILAECLDMIQFNQQFYLGSIIDYHDLGIFNAFIKHHQIDQLDAIVPNNLYQLGEENPELFDTFYTFFEVNRNYKQAAEKLFLHPKTIRYRLNKIQDLLEIDLTNPIQMVNYEIGTYLIYLKKRSQKK</sequence>
<dbReference type="RefSeq" id="WP_136136868.1">
    <property type="nucleotide sequence ID" value="NZ_SDGV01000015.1"/>
</dbReference>
<dbReference type="Pfam" id="PF13556">
    <property type="entry name" value="HTH_30"/>
    <property type="match status" value="1"/>
</dbReference>
<gene>
    <name evidence="3" type="ORF">ESZ54_06540</name>
</gene>
<keyword evidence="4" id="KW-1185">Reference proteome</keyword>
<dbReference type="PANTHER" id="PTHR33744">
    <property type="entry name" value="CARBOHYDRATE DIACID REGULATOR"/>
    <property type="match status" value="1"/>
</dbReference>
<evidence type="ECO:0000259" key="2">
    <source>
        <dbReference type="Pfam" id="PF13556"/>
    </source>
</evidence>
<organism evidence="3 4">
    <name type="scientific">Vagococcus silagei</name>
    <dbReference type="NCBI Taxonomy" id="2508885"/>
    <lineage>
        <taxon>Bacteria</taxon>
        <taxon>Bacillati</taxon>
        <taxon>Bacillota</taxon>
        <taxon>Bacilli</taxon>
        <taxon>Lactobacillales</taxon>
        <taxon>Enterococcaceae</taxon>
        <taxon>Vagococcus</taxon>
    </lineage>
</organism>
<dbReference type="AlphaFoldDB" id="A0A4S3B225"/>
<feature type="domain" description="Purine catabolism PurC-like" evidence="1">
    <location>
        <begin position="5"/>
        <end position="124"/>
    </location>
</feature>
<protein>
    <submittedName>
        <fullName evidence="3">PucR family transcriptional regulator</fullName>
    </submittedName>
</protein>
<dbReference type="PANTHER" id="PTHR33744:SF16">
    <property type="entry name" value="CARBOHYDRATE DIACID REGULATOR"/>
    <property type="match status" value="1"/>
</dbReference>
<reference evidence="3 4" key="1">
    <citation type="submission" date="2019-01" db="EMBL/GenBank/DDBJ databases">
        <title>Vagococcus silagei sp. nov. isolated from brewer's grain.</title>
        <authorList>
            <person name="Guu J.-R."/>
        </authorList>
    </citation>
    <scope>NUCLEOTIDE SEQUENCE [LARGE SCALE GENOMIC DNA]</scope>
    <source>
        <strain evidence="3 4">2B-2</strain>
    </source>
</reference>
<evidence type="ECO:0000313" key="4">
    <source>
        <dbReference type="Proteomes" id="UP000310506"/>
    </source>
</evidence>
<proteinExistence type="predicted"/>
<dbReference type="InterPro" id="IPR042070">
    <property type="entry name" value="PucR_C-HTH_sf"/>
</dbReference>
<dbReference type="Gene3D" id="1.10.10.2840">
    <property type="entry name" value="PucR C-terminal helix-turn-helix domain"/>
    <property type="match status" value="1"/>
</dbReference>
<dbReference type="Pfam" id="PF07905">
    <property type="entry name" value="PucR"/>
    <property type="match status" value="1"/>
</dbReference>